<protein>
    <submittedName>
        <fullName evidence="2">Uncharacterized protein</fullName>
    </submittedName>
</protein>
<evidence type="ECO:0000256" key="1">
    <source>
        <dbReference type="SAM" id="Coils"/>
    </source>
</evidence>
<feature type="coiled-coil region" evidence="1">
    <location>
        <begin position="253"/>
        <end position="287"/>
    </location>
</feature>
<comment type="caution">
    <text evidence="2">The sequence shown here is derived from an EMBL/GenBank/DDBJ whole genome shotgun (WGS) entry which is preliminary data.</text>
</comment>
<evidence type="ECO:0000313" key="2">
    <source>
        <dbReference type="EMBL" id="KIG12505.1"/>
    </source>
</evidence>
<evidence type="ECO:0000313" key="3">
    <source>
        <dbReference type="Proteomes" id="UP000031599"/>
    </source>
</evidence>
<dbReference type="Proteomes" id="UP000031599">
    <property type="component" value="Unassembled WGS sequence"/>
</dbReference>
<proteinExistence type="predicted"/>
<accession>A0A0C2CS68</accession>
<sequence length="422" mass="46904">MKETIPQVISEPKVRFKIGRASAEMLHKQLTELNASKPYDYGNKLGVLFGALLFEVAVGLLTGGAAAATSKGVEGTKLLADFPRLQSLAKRIAAASLVRAGVEFGTKIAKGARVVLERVKELVRRVRKLLPDLTNDTKIGRRLDDFDELDALTALADHKAIARKLDEVELEQTKLDLALEQDDPDLERVGRLAEHPVMLGGERHWLRVYREADGGHSLRLCSRCDPMLDAISDAMPGTSGPRQTQLQGLHDEVSALKNQLDNRRITRQDLEETMARFERELTDLEVGVKTPAHGSSLTADFQANIYRRVEAGDLTDADKLMAADGTLLEPHPSDHSMPKPTQAQILNDREHLIYGWNRNGRAVNIYLRDGMIVVTQHGNNHRIITAYGGAYSKSGKPLTLDRWRGQLEPGEVYHILRRSDAR</sequence>
<dbReference type="AlphaFoldDB" id="A0A0C2CS68"/>
<organism evidence="2 3">
    <name type="scientific">Enhygromyxa salina</name>
    <dbReference type="NCBI Taxonomy" id="215803"/>
    <lineage>
        <taxon>Bacteria</taxon>
        <taxon>Pseudomonadati</taxon>
        <taxon>Myxococcota</taxon>
        <taxon>Polyangia</taxon>
        <taxon>Nannocystales</taxon>
        <taxon>Nannocystaceae</taxon>
        <taxon>Enhygromyxa</taxon>
    </lineage>
</organism>
<name>A0A0C2CS68_9BACT</name>
<reference evidence="2 3" key="1">
    <citation type="submission" date="2014-12" db="EMBL/GenBank/DDBJ databases">
        <title>Genome assembly of Enhygromyxa salina DSM 15201.</title>
        <authorList>
            <person name="Sharma G."/>
            <person name="Subramanian S."/>
        </authorList>
    </citation>
    <scope>NUCLEOTIDE SEQUENCE [LARGE SCALE GENOMIC DNA]</scope>
    <source>
        <strain evidence="2 3">DSM 15201</strain>
    </source>
</reference>
<dbReference type="EMBL" id="JMCC02000128">
    <property type="protein sequence ID" value="KIG12505.1"/>
    <property type="molecule type" value="Genomic_DNA"/>
</dbReference>
<keyword evidence="1" id="KW-0175">Coiled coil</keyword>
<gene>
    <name evidence="2" type="ORF">DB30_01322</name>
</gene>